<gene>
    <name evidence="1" type="ORF">EVA_02496</name>
</gene>
<name>J9GNX8_9ZZZZ</name>
<dbReference type="AlphaFoldDB" id="J9GNX8"/>
<reference evidence="1" key="1">
    <citation type="journal article" date="2012" name="PLoS ONE">
        <title>Gene sets for utilization of primary and secondary nutrition supplies in the distal gut of endangered iberian lynx.</title>
        <authorList>
            <person name="Alcaide M."/>
            <person name="Messina E."/>
            <person name="Richter M."/>
            <person name="Bargiela R."/>
            <person name="Peplies J."/>
            <person name="Huws S.A."/>
            <person name="Newbold C.J."/>
            <person name="Golyshin P.N."/>
            <person name="Simon M.A."/>
            <person name="Lopez G."/>
            <person name="Yakimov M.M."/>
            <person name="Ferrer M."/>
        </authorList>
    </citation>
    <scope>NUCLEOTIDE SEQUENCE</scope>
</reference>
<evidence type="ECO:0000313" key="1">
    <source>
        <dbReference type="EMBL" id="EJX09394.1"/>
    </source>
</evidence>
<protein>
    <submittedName>
        <fullName evidence="1">Uncharacterized protein</fullName>
    </submittedName>
</protein>
<comment type="caution">
    <text evidence="1">The sequence shown here is derived from an EMBL/GenBank/DDBJ whole genome shotgun (WGS) entry which is preliminary data.</text>
</comment>
<organism evidence="1">
    <name type="scientific">gut metagenome</name>
    <dbReference type="NCBI Taxonomy" id="749906"/>
    <lineage>
        <taxon>unclassified sequences</taxon>
        <taxon>metagenomes</taxon>
        <taxon>organismal metagenomes</taxon>
    </lineage>
</organism>
<dbReference type="EMBL" id="AMCI01000402">
    <property type="protein sequence ID" value="EJX09394.1"/>
    <property type="molecule type" value="Genomic_DNA"/>
</dbReference>
<accession>J9GNX8</accession>
<sequence>MAAAGIYWKVWRLLCLILVLGRPITNPPITCCYRGIFLS</sequence>
<proteinExistence type="predicted"/>